<reference evidence="2" key="1">
    <citation type="journal article" date="2022" name="Microorganisms">
        <title>Assembly and Comparison of Ca. Neoehrlichia mikurensis Genomes.</title>
        <authorList>
            <person name="Azagi T."/>
            <person name="Dirks R.P."/>
            <person name="Yebra-Pimentel E.S."/>
            <person name="Schaap P.J."/>
            <person name="Koehorst J.J."/>
            <person name="Esser H.J."/>
            <person name="Sprong H."/>
        </authorList>
    </citation>
    <scope>NUCLEOTIDE SEQUENCE</scope>
    <source>
        <strain evidence="3">18-2804</strain>
        <strain evidence="2">18-2837</strain>
    </source>
</reference>
<evidence type="ECO:0000313" key="3">
    <source>
        <dbReference type="EMBL" id="UTO56431.1"/>
    </source>
</evidence>
<dbReference type="Proteomes" id="UP001059822">
    <property type="component" value="Chromosome"/>
</dbReference>
<dbReference type="Pfam" id="PF03364">
    <property type="entry name" value="Polyketide_cyc"/>
    <property type="match status" value="1"/>
</dbReference>
<gene>
    <name evidence="3" type="ORF">LUA81_00200</name>
    <name evidence="2" type="ORF">LUA82_00195</name>
</gene>
<dbReference type="InterPro" id="IPR005031">
    <property type="entry name" value="COQ10_START"/>
</dbReference>
<dbReference type="PANTHER" id="PTHR12901">
    <property type="entry name" value="SPERM PROTEIN HOMOLOG"/>
    <property type="match status" value="1"/>
</dbReference>
<evidence type="ECO:0000313" key="4">
    <source>
        <dbReference type="Proteomes" id="UP001059822"/>
    </source>
</evidence>
<protein>
    <submittedName>
        <fullName evidence="2">Type II toxin-antitoxin system RatA family toxin</fullName>
    </submittedName>
</protein>
<dbReference type="CDD" id="cd07813">
    <property type="entry name" value="COQ10p_like"/>
    <property type="match status" value="1"/>
</dbReference>
<name>A0A9Q9BZH2_9RICK</name>
<organism evidence="2 4">
    <name type="scientific">Neoehrlichia mikurensis</name>
    <dbReference type="NCBI Taxonomy" id="89586"/>
    <lineage>
        <taxon>Bacteria</taxon>
        <taxon>Pseudomonadati</taxon>
        <taxon>Pseudomonadota</taxon>
        <taxon>Alphaproteobacteria</taxon>
        <taxon>Rickettsiales</taxon>
        <taxon>Anaplasmataceae</taxon>
        <taxon>Candidatus Neoehrlichia</taxon>
    </lineage>
</organism>
<dbReference type="PANTHER" id="PTHR12901:SF10">
    <property type="entry name" value="COENZYME Q-BINDING PROTEIN COQ10, MITOCHONDRIAL"/>
    <property type="match status" value="1"/>
</dbReference>
<dbReference type="RefSeq" id="WP_218193954.1">
    <property type="nucleotide sequence ID" value="NZ_CP066557.1"/>
</dbReference>
<dbReference type="Proteomes" id="UP001059985">
    <property type="component" value="Chromosome"/>
</dbReference>
<dbReference type="EMBL" id="CP089285">
    <property type="protein sequence ID" value="UTO56431.1"/>
    <property type="molecule type" value="Genomic_DNA"/>
</dbReference>
<dbReference type="AlphaFoldDB" id="A0A9Q9BZH2"/>
<dbReference type="EMBL" id="CP089286">
    <property type="protein sequence ID" value="UTO55509.1"/>
    <property type="molecule type" value="Genomic_DNA"/>
</dbReference>
<evidence type="ECO:0000313" key="2">
    <source>
        <dbReference type="EMBL" id="UTO55509.1"/>
    </source>
</evidence>
<sequence>MLDEYRFYSEDVMDFFAIDLFSVVLDIEKYPDFLPWCKSVYIRERRDKFIVADLLASFKGIKGSYSSYIQYCAPTSTNDGWIKIESLEGIFDFLYSNWVFVPYDGKKSLVKFSINCSLKYKALHSVFNFTSPVIQKSLILAFKNRASDLFS</sequence>
<feature type="domain" description="Coenzyme Q-binding protein COQ10 START" evidence="1">
    <location>
        <begin position="19"/>
        <end position="142"/>
    </location>
</feature>
<keyword evidence="5" id="KW-1185">Reference proteome</keyword>
<dbReference type="GO" id="GO:0048039">
    <property type="term" value="F:ubiquinone binding"/>
    <property type="evidence" value="ECO:0007669"/>
    <property type="project" value="InterPro"/>
</dbReference>
<evidence type="ECO:0000313" key="5">
    <source>
        <dbReference type="Proteomes" id="UP001059985"/>
    </source>
</evidence>
<evidence type="ECO:0000259" key="1">
    <source>
        <dbReference type="Pfam" id="PF03364"/>
    </source>
</evidence>
<dbReference type="InterPro" id="IPR044996">
    <property type="entry name" value="COQ10-like"/>
</dbReference>
<dbReference type="GO" id="GO:0045333">
    <property type="term" value="P:cellular respiration"/>
    <property type="evidence" value="ECO:0007669"/>
    <property type="project" value="InterPro"/>
</dbReference>
<proteinExistence type="predicted"/>
<accession>A0A9Q9BZH2</accession>